<keyword evidence="3" id="KW-1185">Reference proteome</keyword>
<proteinExistence type="predicted"/>
<reference evidence="2" key="1">
    <citation type="submission" date="2022-06" db="EMBL/GenBank/DDBJ databases">
        <title>Complete genome sequences of two strains of the flax pathogen Septoria linicola.</title>
        <authorList>
            <person name="Lapalu N."/>
            <person name="Simon A."/>
            <person name="Demenou B."/>
            <person name="Paumier D."/>
            <person name="Guillot M.-P."/>
            <person name="Gout L."/>
            <person name="Valade R."/>
        </authorList>
    </citation>
    <scope>NUCLEOTIDE SEQUENCE</scope>
    <source>
        <strain evidence="2">SE15195</strain>
    </source>
</reference>
<dbReference type="PANTHER" id="PTHR39597">
    <property type="entry name" value="UBA DOMAIN-CONTAINING PROTEIN RUP1"/>
    <property type="match status" value="1"/>
</dbReference>
<evidence type="ECO:0000313" key="2">
    <source>
        <dbReference type="EMBL" id="USW51203.1"/>
    </source>
</evidence>
<dbReference type="GO" id="GO:0005634">
    <property type="term" value="C:nucleus"/>
    <property type="evidence" value="ECO:0007669"/>
    <property type="project" value="TreeGrafter"/>
</dbReference>
<dbReference type="InterPro" id="IPR055335">
    <property type="entry name" value="Ucp6/RUP1"/>
</dbReference>
<dbReference type="AlphaFoldDB" id="A0A9Q9AQF7"/>
<dbReference type="Pfam" id="PF14555">
    <property type="entry name" value="UBA_4"/>
    <property type="match status" value="1"/>
</dbReference>
<dbReference type="Proteomes" id="UP001056384">
    <property type="component" value="Chromosome 3"/>
</dbReference>
<protein>
    <recommendedName>
        <fullName evidence="4">UBA domain-containing protein</fullName>
    </recommendedName>
</protein>
<feature type="region of interest" description="Disordered" evidence="1">
    <location>
        <begin position="133"/>
        <end position="169"/>
    </location>
</feature>
<dbReference type="CDD" id="cd14273">
    <property type="entry name" value="UBA_TAP-C_like"/>
    <property type="match status" value="1"/>
</dbReference>
<dbReference type="EMBL" id="CP099420">
    <property type="protein sequence ID" value="USW51203.1"/>
    <property type="molecule type" value="Genomic_DNA"/>
</dbReference>
<dbReference type="PANTHER" id="PTHR39597:SF1">
    <property type="entry name" value="UBA DOMAIN-CONTAINING PROTEIN RUP1"/>
    <property type="match status" value="1"/>
</dbReference>
<feature type="region of interest" description="Disordered" evidence="1">
    <location>
        <begin position="777"/>
        <end position="804"/>
    </location>
</feature>
<sequence length="919" mass="101358">MAPKLKTYGNRPLRRRLNLHLAPLTAADLAGPLGQPCTRDELGRIMSFVPSNHQPEPLRPKSQKAATMSVEPNDEQISMLVAITGCDEGTAKRFLRVKQCNVETAANAMLDGEDIVKLEQGISWDPDIMSADRDGHTNLHPLGASAAPTRGNSPAPSLKESAPTNKDAEDADLARALAQSQEMNGPYSGWEQESGTIGKDGTELRRIGPATVKEYQEAQWGMVVHNASELVPDVPIEERTQQEGDVAPRFIKHTPGKDYTPSLITICHSIPMVREAFLLAGQGIEDYGQDADWWKGASIPKPRIVHTDGGSPADHDRDRFDEFVAELQRLIALLDSSARVYGSIGGLTNTEAMQEASPPPNSPGGLEHFLDTYTQVVSARCGGDQAEQIAELFTTHAGVIGQADQEKSSTRVFTLRGNCADTVSEEAKPDLTECLERLIWSTDSEDPDPQQHYLERPANILVVKLEQEDRSQSHLNIRVPATLVLDKYTEENVEATRPLREQLVQSKRRIKKITEVEHKLTHWNKDGKELDARQLLKHTYGHFSGQNRKDVDQADKTNNASLSDELPSHYPDIAKQLETVINSIDEKLKLLDQAKEKSRKAISDLSKSAVPSLEAQESQYRYTLRGVATKPNITYLLRPKSDAEESIIRAKHNESADGNGVMTSAIANDEETTTPAGYQWWRIDYEVNGQSAKLNRTKADDFDVIRAVELEHNTALLVYASEDAVDDLEPSPLPPALVDFIRKDNEQLKSDIEASKRNPPPPYQDQDALPSLVHTSVEGREHDDDADSTTAQYDGEEYKPTGNTINMIDHQPRLSAEAWLEHDQGYAEKDPPPVDIHLDAPDNDVLPSASSHANFMDEASEGREMEMIEKRGIPSLIPAPGVSSNRQHDEDVGMSGTGESQDMGIGGATSHVEEVRKGG</sequence>
<dbReference type="OrthoDB" id="4489171at2759"/>
<organism evidence="2 3">
    <name type="scientific">Septoria linicola</name>
    <dbReference type="NCBI Taxonomy" id="215465"/>
    <lineage>
        <taxon>Eukaryota</taxon>
        <taxon>Fungi</taxon>
        <taxon>Dikarya</taxon>
        <taxon>Ascomycota</taxon>
        <taxon>Pezizomycotina</taxon>
        <taxon>Dothideomycetes</taxon>
        <taxon>Dothideomycetidae</taxon>
        <taxon>Mycosphaerellales</taxon>
        <taxon>Mycosphaerellaceae</taxon>
        <taxon>Septoria</taxon>
    </lineage>
</organism>
<evidence type="ECO:0000313" key="3">
    <source>
        <dbReference type="Proteomes" id="UP001056384"/>
    </source>
</evidence>
<dbReference type="GO" id="GO:0005829">
    <property type="term" value="C:cytosol"/>
    <property type="evidence" value="ECO:0007669"/>
    <property type="project" value="TreeGrafter"/>
</dbReference>
<gene>
    <name evidence="2" type="ORF">Slin15195_G045220</name>
</gene>
<dbReference type="GO" id="GO:0016579">
    <property type="term" value="P:protein deubiquitination"/>
    <property type="evidence" value="ECO:0007669"/>
    <property type="project" value="TreeGrafter"/>
</dbReference>
<accession>A0A9Q9AQF7</accession>
<evidence type="ECO:0008006" key="4">
    <source>
        <dbReference type="Google" id="ProtNLM"/>
    </source>
</evidence>
<evidence type="ECO:0000256" key="1">
    <source>
        <dbReference type="SAM" id="MobiDB-lite"/>
    </source>
</evidence>
<name>A0A9Q9AQF7_9PEZI</name>
<feature type="region of interest" description="Disordered" evidence="1">
    <location>
        <begin position="875"/>
        <end position="919"/>
    </location>
</feature>